<reference evidence="1 2" key="1">
    <citation type="submission" date="2013-02" db="EMBL/GenBank/DDBJ databases">
        <title>phiNIT1 genome sequensing.</title>
        <authorList>
            <person name="Ozaki T."/>
            <person name="Kaneko J."/>
        </authorList>
    </citation>
    <scope>NUCLEOTIDE SEQUENCE [LARGE SCALE GENOMIC DNA]</scope>
    <source>
        <strain evidence="1">PhiNIT1</strain>
    </source>
</reference>
<name>S6B6D1_9CAUD</name>
<sequence length="186" mass="20985">MEKNKKVAPIRIVAEEGNTGEFTREDIKLIESMYVAGKPIADIEAALNISRGTLYSYLDRMGVQRRMGAPMTSSTRKLLTMSKEDQETLIQRYVSGERTQDLQKEYGITKHALYSLLDREGVPRRGRTGKRTKANFITSSKSLTVPQPLVDVPAMRIERVGDALHINISQQPDCPVTEVRVTFDKE</sequence>
<dbReference type="KEGG" id="vg:16511484"/>
<dbReference type="Gene3D" id="1.10.10.60">
    <property type="entry name" value="Homeodomain-like"/>
    <property type="match status" value="2"/>
</dbReference>
<dbReference type="EMBL" id="AP013029">
    <property type="protein sequence ID" value="BAN59647.1"/>
    <property type="molecule type" value="Genomic_DNA"/>
</dbReference>
<evidence type="ECO:0000313" key="1">
    <source>
        <dbReference type="EMBL" id="BAN59647.1"/>
    </source>
</evidence>
<organism evidence="1 2">
    <name type="scientific">Bacillus phage phiNIT1</name>
    <dbReference type="NCBI Taxonomy" id="207656"/>
    <lineage>
        <taxon>Viruses</taxon>
        <taxon>Duplodnaviria</taxon>
        <taxon>Heunggongvirae</taxon>
        <taxon>Uroviricota</taxon>
        <taxon>Caudoviricetes</taxon>
        <taxon>Herelleviridae</taxon>
        <taxon>Bastillevirinae</taxon>
        <taxon>Nitunavirus</taxon>
        <taxon>Nitunavirus NIT1</taxon>
    </lineage>
</organism>
<protein>
    <submittedName>
        <fullName evidence="1">Putative DNA binding protein</fullName>
    </submittedName>
</protein>
<dbReference type="RefSeq" id="YP_008318415.1">
    <property type="nucleotide sequence ID" value="NC_021856.1"/>
</dbReference>
<dbReference type="Proteomes" id="UP000014701">
    <property type="component" value="Segment"/>
</dbReference>
<dbReference type="OrthoDB" id="30398at10239"/>
<accession>S6B6D1</accession>
<evidence type="ECO:0000313" key="2">
    <source>
        <dbReference type="Proteomes" id="UP000014701"/>
    </source>
</evidence>
<keyword evidence="2" id="KW-1185">Reference proteome</keyword>
<gene>
    <name evidence="1" type="primary">orf186b</name>
</gene>
<proteinExistence type="predicted"/>
<dbReference type="GeneID" id="16511484"/>